<reference evidence="2" key="1">
    <citation type="submission" date="2020-05" db="EMBL/GenBank/DDBJ databases">
        <authorList>
            <person name="Chiriac C."/>
            <person name="Salcher M."/>
            <person name="Ghai R."/>
            <person name="Kavagutti S V."/>
        </authorList>
    </citation>
    <scope>NUCLEOTIDE SEQUENCE</scope>
</reference>
<keyword evidence="1" id="KW-0472">Membrane</keyword>
<accession>A0A6J6HIM9</accession>
<evidence type="ECO:0000256" key="1">
    <source>
        <dbReference type="SAM" id="Phobius"/>
    </source>
</evidence>
<keyword evidence="1" id="KW-1133">Transmembrane helix</keyword>
<dbReference type="AlphaFoldDB" id="A0A6J6HIM9"/>
<keyword evidence="1" id="KW-0812">Transmembrane</keyword>
<proteinExistence type="predicted"/>
<dbReference type="EMBL" id="CAEZVA010000016">
    <property type="protein sequence ID" value="CAB4611729.1"/>
    <property type="molecule type" value="Genomic_DNA"/>
</dbReference>
<feature type="transmembrane region" description="Helical" evidence="1">
    <location>
        <begin position="20"/>
        <end position="44"/>
    </location>
</feature>
<protein>
    <submittedName>
        <fullName evidence="2">Unannotated protein</fullName>
    </submittedName>
</protein>
<gene>
    <name evidence="2" type="ORF">UFOPK1894_00362</name>
</gene>
<sequence length="47" mass="5150">MYLRPRDSADERMLLALDSALSNFSLAALFVSFTILDTAVLALASRC</sequence>
<organism evidence="2">
    <name type="scientific">freshwater metagenome</name>
    <dbReference type="NCBI Taxonomy" id="449393"/>
    <lineage>
        <taxon>unclassified sequences</taxon>
        <taxon>metagenomes</taxon>
        <taxon>ecological metagenomes</taxon>
    </lineage>
</organism>
<name>A0A6J6HIM9_9ZZZZ</name>
<evidence type="ECO:0000313" key="2">
    <source>
        <dbReference type="EMBL" id="CAB4611729.1"/>
    </source>
</evidence>